<dbReference type="Proteomes" id="UP000184609">
    <property type="component" value="Unassembled WGS sequence"/>
</dbReference>
<reference evidence="2" key="1">
    <citation type="submission" date="2016-12" db="EMBL/GenBank/DDBJ databases">
        <authorList>
            <person name="Varghese N."/>
            <person name="Submissions S."/>
        </authorList>
    </citation>
    <scope>NUCLEOTIDE SEQUENCE [LARGE SCALE GENOMIC DNA]</scope>
    <source>
        <strain evidence="2">DSM 25035</strain>
    </source>
</reference>
<name>A0A1M7Z4H2_9BACT</name>
<organism evidence="1 2">
    <name type="scientific">Algoriphagus zhangzhouensis</name>
    <dbReference type="NCBI Taxonomy" id="1073327"/>
    <lineage>
        <taxon>Bacteria</taxon>
        <taxon>Pseudomonadati</taxon>
        <taxon>Bacteroidota</taxon>
        <taxon>Cytophagia</taxon>
        <taxon>Cytophagales</taxon>
        <taxon>Cyclobacteriaceae</taxon>
        <taxon>Algoriphagus</taxon>
    </lineage>
</organism>
<dbReference type="AlphaFoldDB" id="A0A1M7Z4H2"/>
<dbReference type="EMBL" id="FRXN01000001">
    <property type="protein sequence ID" value="SHO59576.1"/>
    <property type="molecule type" value="Genomic_DNA"/>
</dbReference>
<evidence type="ECO:0000313" key="1">
    <source>
        <dbReference type="EMBL" id="SHO59576.1"/>
    </source>
</evidence>
<accession>A0A1M7Z4H2</accession>
<evidence type="ECO:0000313" key="2">
    <source>
        <dbReference type="Proteomes" id="UP000184609"/>
    </source>
</evidence>
<protein>
    <submittedName>
        <fullName evidence="1">Uncharacterized protein</fullName>
    </submittedName>
</protein>
<gene>
    <name evidence="1" type="ORF">SAMN04488108_0214</name>
</gene>
<sequence>MKKNLSILSIFFLTYCTNPRTGVIDIGFTNELTQKDLDDIQMDLKSQNVELEYTYLEFDSVGHLKKISASIDYKDGHKGSFKSQVLQDGDRPGFRREFSIDD</sequence>
<proteinExistence type="predicted"/>
<dbReference type="STRING" id="1073327.SAMN04488108_0214"/>
<dbReference type="RefSeq" id="WP_073569904.1">
    <property type="nucleotide sequence ID" value="NZ_FRXN01000001.1"/>
</dbReference>
<keyword evidence="2" id="KW-1185">Reference proteome</keyword>